<dbReference type="EMBL" id="LK023323">
    <property type="protein sequence ID" value="CDS07096.1"/>
    <property type="molecule type" value="Genomic_DNA"/>
</dbReference>
<dbReference type="PANTHER" id="PTHR36167">
    <property type="entry name" value="C2H2 FINGER DOMAIN TRANSCRIPTION FACTOR (EUROFUNG)-RELATED"/>
    <property type="match status" value="1"/>
</dbReference>
<feature type="region of interest" description="Disordered" evidence="1">
    <location>
        <begin position="1"/>
        <end position="25"/>
    </location>
</feature>
<evidence type="ECO:0000259" key="2">
    <source>
        <dbReference type="PROSITE" id="PS00028"/>
    </source>
</evidence>
<gene>
    <name evidence="3" type="ORF">LRAMOSA09619</name>
</gene>
<dbReference type="PANTHER" id="PTHR36167:SF3">
    <property type="entry name" value="C2H2 FINGER DOMAIN TRANSCRIPTION FACTOR (EUROFUNG)-RELATED"/>
    <property type="match status" value="1"/>
</dbReference>
<feature type="region of interest" description="Disordered" evidence="1">
    <location>
        <begin position="44"/>
        <end position="85"/>
    </location>
</feature>
<reference evidence="3" key="1">
    <citation type="journal article" date="2014" name="Genome Announc.">
        <title>De novo whole-genome sequence and genome annotation of Lichtheimia ramosa.</title>
        <authorList>
            <person name="Linde J."/>
            <person name="Schwartze V."/>
            <person name="Binder U."/>
            <person name="Lass-Florl C."/>
            <person name="Voigt K."/>
            <person name="Horn F."/>
        </authorList>
    </citation>
    <scope>NUCLEOTIDE SEQUENCE</scope>
    <source>
        <strain evidence="3">JMRC FSU:6197</strain>
    </source>
</reference>
<name>A0A077WH64_9FUNG</name>
<dbReference type="AlphaFoldDB" id="A0A077WH64"/>
<feature type="compositionally biased region" description="Low complexity" evidence="1">
    <location>
        <begin position="1"/>
        <end position="17"/>
    </location>
</feature>
<dbReference type="InterPro" id="IPR013087">
    <property type="entry name" value="Znf_C2H2_type"/>
</dbReference>
<evidence type="ECO:0000313" key="3">
    <source>
        <dbReference type="EMBL" id="CDS07096.1"/>
    </source>
</evidence>
<dbReference type="OrthoDB" id="1939603at2759"/>
<dbReference type="Gene3D" id="3.30.160.60">
    <property type="entry name" value="Classic Zinc Finger"/>
    <property type="match status" value="1"/>
</dbReference>
<evidence type="ECO:0000256" key="1">
    <source>
        <dbReference type="SAM" id="MobiDB-lite"/>
    </source>
</evidence>
<accession>A0A077WH64</accession>
<organism evidence="3">
    <name type="scientific">Lichtheimia ramosa</name>
    <dbReference type="NCBI Taxonomy" id="688394"/>
    <lineage>
        <taxon>Eukaryota</taxon>
        <taxon>Fungi</taxon>
        <taxon>Fungi incertae sedis</taxon>
        <taxon>Mucoromycota</taxon>
        <taxon>Mucoromycotina</taxon>
        <taxon>Mucoromycetes</taxon>
        <taxon>Mucorales</taxon>
        <taxon>Lichtheimiaceae</taxon>
        <taxon>Lichtheimia</taxon>
    </lineage>
</organism>
<protein>
    <recommendedName>
        <fullName evidence="2">C2H2-type domain-containing protein</fullName>
    </recommendedName>
</protein>
<dbReference type="GO" id="GO:0006355">
    <property type="term" value="P:regulation of DNA-templated transcription"/>
    <property type="evidence" value="ECO:0007669"/>
    <property type="project" value="InterPro"/>
</dbReference>
<feature type="compositionally biased region" description="Low complexity" evidence="1">
    <location>
        <begin position="44"/>
        <end position="54"/>
    </location>
</feature>
<sequence>MMSSPHQQPEQQHQQQPNTSTPFIDPSSVMVAAAYSAAGLPPLSHLLLPDQQQPLEPPTPQHTPAPMSSCAFYYPSPPQEPENNKAYSFVPGATQKKRPRRKYHEIERLYPCSYPGCTKSYGTLNHLNAHVAMQKHGPKRLPAEFKEMRKQWRKQKREQKAAQQHQQQQQQQQLQQVVANTIVSSSESGGGNQGIVAVSDVSAAAAAAAFLVPQTSFLPSWQQQQTLMVGPTHEMLHPF</sequence>
<dbReference type="InterPro" id="IPR039327">
    <property type="entry name" value="CON7-like"/>
</dbReference>
<feature type="domain" description="C2H2-type" evidence="2">
    <location>
        <begin position="112"/>
        <end position="136"/>
    </location>
</feature>
<dbReference type="PROSITE" id="PS00028">
    <property type="entry name" value="ZINC_FINGER_C2H2_1"/>
    <property type="match status" value="1"/>
</dbReference>
<proteinExistence type="predicted"/>